<organism evidence="7">
    <name type="scientific">viral metagenome</name>
    <dbReference type="NCBI Taxonomy" id="1070528"/>
    <lineage>
        <taxon>unclassified sequences</taxon>
        <taxon>metagenomes</taxon>
        <taxon>organismal metagenomes</taxon>
    </lineage>
</organism>
<dbReference type="GO" id="GO:0005829">
    <property type="term" value="C:cytosol"/>
    <property type="evidence" value="ECO:0007669"/>
    <property type="project" value="TreeGrafter"/>
</dbReference>
<dbReference type="PROSITE" id="PS51273">
    <property type="entry name" value="GATASE_TYPE_1"/>
    <property type="match status" value="1"/>
</dbReference>
<dbReference type="EMBL" id="MN739479">
    <property type="protein sequence ID" value="QHT06977.1"/>
    <property type="molecule type" value="Genomic_DNA"/>
</dbReference>
<evidence type="ECO:0000256" key="5">
    <source>
        <dbReference type="ARBA" id="ARBA00022840"/>
    </source>
</evidence>
<keyword evidence="5" id="KW-0067">ATP-binding</keyword>
<dbReference type="PANTHER" id="PTHR11922:SF2">
    <property type="entry name" value="GMP SYNTHASE [GLUTAMINE-HYDROLYZING]"/>
    <property type="match status" value="1"/>
</dbReference>
<protein>
    <recommendedName>
        <fullName evidence="6">Glutamine amidotransferase domain-containing protein</fullName>
    </recommendedName>
</protein>
<evidence type="ECO:0000256" key="1">
    <source>
        <dbReference type="ARBA" id="ARBA00022598"/>
    </source>
</evidence>
<evidence type="ECO:0000256" key="3">
    <source>
        <dbReference type="ARBA" id="ARBA00022749"/>
    </source>
</evidence>
<accession>A0A6C0CRY2</accession>
<keyword evidence="3" id="KW-0332">GMP biosynthesis</keyword>
<dbReference type="InterPro" id="IPR029062">
    <property type="entry name" value="Class_I_gatase-like"/>
</dbReference>
<sequence>MSFHLCIIDFYTDLNYSTISQLIQIFKTIDKKILITVLPYTTRNIINKIQSLNINGIILSGSNHRILETPLQSLKKILDLDIPILGICFGYQWMVHTLKGKIDSYEDRELHEFRKVLQIFEPFNIAKRKYEFSHHDFIIKLPTSWIPVLQKDSQIWIGYQPNKKWIGIQFHPEKHMASGKDFFTKWIKFLLTK</sequence>
<evidence type="ECO:0000256" key="4">
    <source>
        <dbReference type="ARBA" id="ARBA00022755"/>
    </source>
</evidence>
<keyword evidence="1" id="KW-0436">Ligase</keyword>
<name>A0A6C0CRY2_9ZZZZ</name>
<dbReference type="GO" id="GO:0005524">
    <property type="term" value="F:ATP binding"/>
    <property type="evidence" value="ECO:0007669"/>
    <property type="project" value="UniProtKB-KW"/>
</dbReference>
<dbReference type="PANTHER" id="PTHR11922">
    <property type="entry name" value="GMP SYNTHASE-RELATED"/>
    <property type="match status" value="1"/>
</dbReference>
<feature type="domain" description="Glutamine amidotransferase" evidence="6">
    <location>
        <begin position="7"/>
        <end position="180"/>
    </location>
</feature>
<keyword evidence="4" id="KW-0658">Purine biosynthesis</keyword>
<dbReference type="InterPro" id="IPR017926">
    <property type="entry name" value="GATASE"/>
</dbReference>
<dbReference type="Pfam" id="PF00117">
    <property type="entry name" value="GATase"/>
    <property type="match status" value="1"/>
</dbReference>
<evidence type="ECO:0000313" key="7">
    <source>
        <dbReference type="EMBL" id="QHT06977.1"/>
    </source>
</evidence>
<evidence type="ECO:0000256" key="2">
    <source>
        <dbReference type="ARBA" id="ARBA00022741"/>
    </source>
</evidence>
<keyword evidence="2" id="KW-0547">Nucleotide-binding</keyword>
<dbReference type="SUPFAM" id="SSF52317">
    <property type="entry name" value="Class I glutamine amidotransferase-like"/>
    <property type="match status" value="1"/>
</dbReference>
<evidence type="ECO:0000259" key="6">
    <source>
        <dbReference type="Pfam" id="PF00117"/>
    </source>
</evidence>
<proteinExistence type="predicted"/>
<dbReference type="Gene3D" id="3.40.50.880">
    <property type="match status" value="1"/>
</dbReference>
<dbReference type="AlphaFoldDB" id="A0A6C0CRY2"/>
<dbReference type="GO" id="GO:0003921">
    <property type="term" value="F:GMP synthase activity"/>
    <property type="evidence" value="ECO:0007669"/>
    <property type="project" value="TreeGrafter"/>
</dbReference>
<dbReference type="PRINTS" id="PR00097">
    <property type="entry name" value="ANTSNTHASEII"/>
</dbReference>
<reference evidence="7" key="1">
    <citation type="journal article" date="2020" name="Nature">
        <title>Giant virus diversity and host interactions through global metagenomics.</title>
        <authorList>
            <person name="Schulz F."/>
            <person name="Roux S."/>
            <person name="Paez-Espino D."/>
            <person name="Jungbluth S."/>
            <person name="Walsh D.A."/>
            <person name="Denef V.J."/>
            <person name="McMahon K.D."/>
            <person name="Konstantinidis K.T."/>
            <person name="Eloe-Fadrosh E.A."/>
            <person name="Kyrpides N.C."/>
            <person name="Woyke T."/>
        </authorList>
    </citation>
    <scope>NUCLEOTIDE SEQUENCE</scope>
    <source>
        <strain evidence="7">GVMAG-M-3300021962-46</strain>
    </source>
</reference>